<keyword evidence="1" id="KW-0812">Transmembrane</keyword>
<dbReference type="GO" id="GO:0043683">
    <property type="term" value="P:type IV pilus assembly"/>
    <property type="evidence" value="ECO:0007669"/>
    <property type="project" value="InterPro"/>
</dbReference>
<dbReference type="Pfam" id="PF07963">
    <property type="entry name" value="N_methyl"/>
    <property type="match status" value="1"/>
</dbReference>
<organism evidence="2 3">
    <name type="scientific">Delftia acidovorans (strain DSM 14801 / SPH-1)</name>
    <dbReference type="NCBI Taxonomy" id="398578"/>
    <lineage>
        <taxon>Bacteria</taxon>
        <taxon>Pseudomonadati</taxon>
        <taxon>Pseudomonadota</taxon>
        <taxon>Betaproteobacteria</taxon>
        <taxon>Burkholderiales</taxon>
        <taxon>Comamonadaceae</taxon>
        <taxon>Delftia</taxon>
    </lineage>
</organism>
<evidence type="ECO:0000313" key="2">
    <source>
        <dbReference type="EMBL" id="ABX35524.1"/>
    </source>
</evidence>
<dbReference type="STRING" id="398578.Daci_2886"/>
<feature type="transmembrane region" description="Helical" evidence="1">
    <location>
        <begin position="46"/>
        <end position="64"/>
    </location>
</feature>
<sequence length="170" mass="18561">MTAIPSTTHPSTTHRGLPAPAVWLALRAPEEKCVRSKLHGFTLIELMITVAVVAILSAIAYPSYQEYVLRSRRVEAQSLLGEAAARQERWRAQNGGYTSSVANLRLPWGDKSENGHYTLTMATAANDGGYTLKATRTGRQASDRRCGDYTLNALGVKGISPLGTVEDCWR</sequence>
<evidence type="ECO:0000313" key="3">
    <source>
        <dbReference type="Proteomes" id="UP000000784"/>
    </source>
</evidence>
<protein>
    <submittedName>
        <fullName evidence="2">Tfp pilus assembly protein PilE-like protein</fullName>
    </submittedName>
</protein>
<dbReference type="FunFam" id="3.30.700.10:FF:000002">
    <property type="entry name" value="Type 4 fimbrial biogenesis protein PilE"/>
    <property type="match status" value="1"/>
</dbReference>
<dbReference type="EMBL" id="CP000884">
    <property type="protein sequence ID" value="ABX35524.1"/>
    <property type="molecule type" value="Genomic_DNA"/>
</dbReference>
<reference evidence="3" key="2">
    <citation type="submission" date="2007-11" db="EMBL/GenBank/DDBJ databases">
        <title>Complete sequence of Delftia acidovorans DSM 14801 / SPH-1.</title>
        <authorList>
            <person name="Copeland A."/>
            <person name="Lucas S."/>
            <person name="Lapidus A."/>
            <person name="Barry K."/>
            <person name="Glavina del Rio T."/>
            <person name="Dalin E."/>
            <person name="Tice H."/>
            <person name="Pitluck S."/>
            <person name="Lowry S."/>
            <person name="Clum A."/>
            <person name="Schmutz J."/>
            <person name="Larimer F."/>
            <person name="Land M."/>
            <person name="Hauser L."/>
            <person name="Kyrpides N."/>
            <person name="Kim E."/>
            <person name="Schleheck D."/>
            <person name="Richardson P."/>
        </authorList>
    </citation>
    <scope>NUCLEOTIDE SEQUENCE [LARGE SCALE GENOMIC DNA]</scope>
    <source>
        <strain evidence="3">DSM 14801 / SPH-1</strain>
    </source>
</reference>
<dbReference type="InterPro" id="IPR045584">
    <property type="entry name" value="Pilin-like"/>
</dbReference>
<keyword evidence="1" id="KW-1133">Transmembrane helix</keyword>
<keyword evidence="3" id="KW-1185">Reference proteome</keyword>
<dbReference type="KEGG" id="dac:Daci_2886"/>
<name>A9BZC4_DELAS</name>
<proteinExistence type="predicted"/>
<dbReference type="PROSITE" id="PS00409">
    <property type="entry name" value="PROKAR_NTER_METHYL"/>
    <property type="match status" value="1"/>
</dbReference>
<dbReference type="SUPFAM" id="SSF54523">
    <property type="entry name" value="Pili subunits"/>
    <property type="match status" value="1"/>
</dbReference>
<dbReference type="InterPro" id="IPR012902">
    <property type="entry name" value="N_methyl_site"/>
</dbReference>
<evidence type="ECO:0000256" key="1">
    <source>
        <dbReference type="SAM" id="Phobius"/>
    </source>
</evidence>
<dbReference type="eggNOG" id="COG4968">
    <property type="taxonomic scope" value="Bacteria"/>
</dbReference>
<dbReference type="HOGENOM" id="CLU_091705_6_0_4"/>
<accession>A9BZC4</accession>
<keyword evidence="1" id="KW-0472">Membrane</keyword>
<dbReference type="Proteomes" id="UP000000784">
    <property type="component" value="Chromosome"/>
</dbReference>
<dbReference type="Gene3D" id="3.30.700.10">
    <property type="entry name" value="Glycoprotein, Type 4 Pilin"/>
    <property type="match status" value="1"/>
</dbReference>
<dbReference type="InterPro" id="IPR031982">
    <property type="entry name" value="PilE-like"/>
</dbReference>
<dbReference type="AlphaFoldDB" id="A9BZC4"/>
<gene>
    <name evidence="2" type="ordered locus">Daci_2886</name>
</gene>
<reference evidence="2 3" key="1">
    <citation type="journal article" date="2004" name="Appl. Environ. Microbiol.">
        <title>Mineralization of individual congeners of linear alkylbenzenesulfonate by defined pairs of heterotrophic bacteria.</title>
        <authorList>
            <person name="Schleheck D."/>
            <person name="Knepper T.P."/>
            <person name="Fischer K."/>
            <person name="Cook A.M."/>
        </authorList>
    </citation>
    <scope>NUCLEOTIDE SEQUENCE [LARGE SCALE GENOMIC DNA]</scope>
    <source>
        <strain evidence="3">DSM 14801 / SPH-1</strain>
    </source>
</reference>
<dbReference type="Pfam" id="PF16732">
    <property type="entry name" value="ComP_DUS"/>
    <property type="match status" value="1"/>
</dbReference>
<dbReference type="NCBIfam" id="TIGR02532">
    <property type="entry name" value="IV_pilin_GFxxxE"/>
    <property type="match status" value="1"/>
</dbReference>